<dbReference type="InterPro" id="IPR005565">
    <property type="entry name" value="Hemolysn_activator_HlyB_C"/>
</dbReference>
<evidence type="ECO:0000256" key="7">
    <source>
        <dbReference type="ARBA" id="ARBA00023136"/>
    </source>
</evidence>
<feature type="domain" description="POTRA" evidence="9">
    <location>
        <begin position="72"/>
        <end position="147"/>
    </location>
</feature>
<keyword evidence="7" id="KW-0472">Membrane</keyword>
<gene>
    <name evidence="10" type="ORF">PMG71_13110</name>
</gene>
<dbReference type="InterPro" id="IPR013686">
    <property type="entry name" value="Polypept-transport_assoc_ShlB"/>
</dbReference>
<evidence type="ECO:0000256" key="2">
    <source>
        <dbReference type="ARBA" id="ARBA00009055"/>
    </source>
</evidence>
<keyword evidence="11" id="KW-1185">Reference proteome</keyword>
<dbReference type="PROSITE" id="PS51779">
    <property type="entry name" value="POTRA"/>
    <property type="match status" value="1"/>
</dbReference>
<dbReference type="PANTHER" id="PTHR34597:SF1">
    <property type="entry name" value="HEME_HEMOPEXIN TRANSPORTER PROTEIN HUXB"/>
    <property type="match status" value="1"/>
</dbReference>
<keyword evidence="3" id="KW-0813">Transport</keyword>
<dbReference type="Proteomes" id="UP001235303">
    <property type="component" value="Unassembled WGS sequence"/>
</dbReference>
<dbReference type="PANTHER" id="PTHR34597">
    <property type="entry name" value="SLR1661 PROTEIN"/>
    <property type="match status" value="1"/>
</dbReference>
<evidence type="ECO:0000256" key="5">
    <source>
        <dbReference type="ARBA" id="ARBA00022692"/>
    </source>
</evidence>
<reference evidence="10 11" key="1">
    <citation type="submission" date="2023-01" db="EMBL/GenBank/DDBJ databases">
        <title>Novel diversity within Roseofilum (Cyanobacteria; Desertifilaceae) from marine benthic mats with descriptions of four novel species.</title>
        <authorList>
            <person name="Wang Y."/>
            <person name="Berthold D.E."/>
            <person name="Hu J."/>
            <person name="Lefler F.W."/>
            <person name="Laughinghouse H.D. IV."/>
        </authorList>
    </citation>
    <scope>NUCLEOTIDE SEQUENCE [LARGE SCALE GENOMIC DNA]</scope>
    <source>
        <strain evidence="10 11">BLCC-M154</strain>
    </source>
</reference>
<dbReference type="Gene3D" id="3.10.20.310">
    <property type="entry name" value="membrane protein fhac"/>
    <property type="match status" value="1"/>
</dbReference>
<keyword evidence="4" id="KW-1134">Transmembrane beta strand</keyword>
<keyword evidence="6" id="KW-0653">Protein transport</keyword>
<organism evidence="10 11">
    <name type="scientific">Roseofilum acuticapitatum BLCC-M154</name>
    <dbReference type="NCBI Taxonomy" id="3022444"/>
    <lineage>
        <taxon>Bacteria</taxon>
        <taxon>Bacillati</taxon>
        <taxon>Cyanobacteriota</taxon>
        <taxon>Cyanophyceae</taxon>
        <taxon>Desertifilales</taxon>
        <taxon>Desertifilaceae</taxon>
        <taxon>Roseofilum</taxon>
        <taxon>Roseofilum acuticapitatum</taxon>
    </lineage>
</organism>
<evidence type="ECO:0000256" key="4">
    <source>
        <dbReference type="ARBA" id="ARBA00022452"/>
    </source>
</evidence>
<evidence type="ECO:0000259" key="9">
    <source>
        <dbReference type="PROSITE" id="PS51779"/>
    </source>
</evidence>
<evidence type="ECO:0000256" key="3">
    <source>
        <dbReference type="ARBA" id="ARBA00022448"/>
    </source>
</evidence>
<comment type="subcellular location">
    <subcellularLocation>
        <location evidence="1">Cell outer membrane</location>
    </subcellularLocation>
</comment>
<evidence type="ECO:0000313" key="10">
    <source>
        <dbReference type="EMBL" id="MDJ1170372.1"/>
    </source>
</evidence>
<proteinExistence type="inferred from homology"/>
<dbReference type="InterPro" id="IPR034746">
    <property type="entry name" value="POTRA"/>
</dbReference>
<sequence>MVVSWSQLNLLPILLILYSLLLPEMARGDIPPVAAESDGETFECAVNTGKNAQDLALSPSTESETGESFDHLSVSRFEFVGATVFSQEELQQEISEFTDKEITFTELMEAVSRITGLYNQQGYINSYAVPYPQKIEDGVVKIAVIEGGLGTIFLMREGRGRLNPNYICSRLAIAATPLNLDNLLNGLRLLQLDPLIANISAEVVPGATLEQNNLNVRLQEAKTLSLEIGGDNGRAPSVGSFRRQVQLRQANLLGLGDSFRLGYANTDGSDTFFADYTIPINARNGTLSVAYGTGSNRVIEEPFDAINLRGDSRYFDVNFRQPIWQEPEKEFALGWVFSRRESDTYILGEPFPLAEGGSSRGKTRLSVIRFYQDGLWRGDDRIVAFYSQFSLGLDLFDATVRSEAPDGRFFAWRGQGQWVQRFAPDLLLLLRGDLQLASRALVPLEQFSLGGWESVRGYRQDTRLTDNGTFGSVEFRYPLIGNSQERWGVLQLAPFLDFGTAWNSSDRQNLQPQTLASGGLGLRWQLGNDSSASLYWGIPLVEVESSDRTWQENGLYFTVQTRLFF</sequence>
<dbReference type="Gene3D" id="2.40.160.50">
    <property type="entry name" value="membrane protein fhac: a member of the omp85/tpsb transporter family"/>
    <property type="match status" value="1"/>
</dbReference>
<dbReference type="Pfam" id="PF08479">
    <property type="entry name" value="POTRA_2"/>
    <property type="match status" value="1"/>
</dbReference>
<keyword evidence="5" id="KW-0812">Transmembrane</keyword>
<keyword evidence="8" id="KW-0998">Cell outer membrane</keyword>
<dbReference type="RefSeq" id="WP_283754130.1">
    <property type="nucleotide sequence ID" value="NZ_JAQOSP010000087.1"/>
</dbReference>
<name>A0ABT7ATY6_9CYAN</name>
<accession>A0ABT7ATY6</accession>
<dbReference type="EMBL" id="JAQOSP010000087">
    <property type="protein sequence ID" value="MDJ1170372.1"/>
    <property type="molecule type" value="Genomic_DNA"/>
</dbReference>
<evidence type="ECO:0000256" key="6">
    <source>
        <dbReference type="ARBA" id="ARBA00022927"/>
    </source>
</evidence>
<evidence type="ECO:0000313" key="11">
    <source>
        <dbReference type="Proteomes" id="UP001235303"/>
    </source>
</evidence>
<comment type="similarity">
    <text evidence="2">Belongs to the TPS (TC 1.B.20) family.</text>
</comment>
<dbReference type="Pfam" id="PF03865">
    <property type="entry name" value="ShlB"/>
    <property type="match status" value="1"/>
</dbReference>
<evidence type="ECO:0000256" key="8">
    <source>
        <dbReference type="ARBA" id="ARBA00023237"/>
    </source>
</evidence>
<dbReference type="InterPro" id="IPR051544">
    <property type="entry name" value="TPS_OM_transporter"/>
</dbReference>
<comment type="caution">
    <text evidence="10">The sequence shown here is derived from an EMBL/GenBank/DDBJ whole genome shotgun (WGS) entry which is preliminary data.</text>
</comment>
<evidence type="ECO:0000256" key="1">
    <source>
        <dbReference type="ARBA" id="ARBA00004442"/>
    </source>
</evidence>
<protein>
    <submittedName>
        <fullName evidence="10">ShlB/FhaC/HecB family hemolysin secretion/activation protein</fullName>
    </submittedName>
</protein>